<proteinExistence type="predicted"/>
<reference evidence="7 8" key="1">
    <citation type="journal article" date="2020" name="bioRxiv">
        <title>Sequence and annotation of 42 cannabis genomes reveals extensive copy number variation in cannabinoid synthesis and pathogen resistance genes.</title>
        <authorList>
            <person name="Mckernan K.J."/>
            <person name="Helbert Y."/>
            <person name="Kane L.T."/>
            <person name="Ebling H."/>
            <person name="Zhang L."/>
            <person name="Liu B."/>
            <person name="Eaton Z."/>
            <person name="Mclaughlin S."/>
            <person name="Kingan S."/>
            <person name="Baybayan P."/>
            <person name="Concepcion G."/>
            <person name="Jordan M."/>
            <person name="Riva A."/>
            <person name="Barbazuk W."/>
            <person name="Harkins T."/>
        </authorList>
    </citation>
    <scope>NUCLEOTIDE SEQUENCE [LARGE SCALE GENOMIC DNA]</scope>
    <source>
        <strain evidence="8">cv. Jamaican Lion 4</strain>
        <tissue evidence="7">Leaf</tissue>
    </source>
</reference>
<dbReference type="SUPFAM" id="SSF57850">
    <property type="entry name" value="RING/U-box"/>
    <property type="match status" value="1"/>
</dbReference>
<evidence type="ECO:0000259" key="6">
    <source>
        <dbReference type="PROSITE" id="PS51698"/>
    </source>
</evidence>
<comment type="catalytic activity">
    <reaction evidence="1">
        <text>S-ubiquitinyl-[E2 ubiquitin-conjugating enzyme]-L-cysteine + [acceptor protein]-L-lysine = [E2 ubiquitin-conjugating enzyme]-L-cysteine + N(6)-ubiquitinyl-[acceptor protein]-L-lysine.</text>
        <dbReference type="EC" id="2.3.2.27"/>
    </reaction>
</comment>
<feature type="region of interest" description="Disordered" evidence="5">
    <location>
        <begin position="17"/>
        <end position="38"/>
    </location>
</feature>
<dbReference type="UniPathway" id="UPA00143"/>
<dbReference type="EMBL" id="JAATIQ010000165">
    <property type="protein sequence ID" value="KAF4374966.1"/>
    <property type="molecule type" value="Genomic_DNA"/>
</dbReference>
<dbReference type="GO" id="GO:0061630">
    <property type="term" value="F:ubiquitin protein ligase activity"/>
    <property type="evidence" value="ECO:0007669"/>
    <property type="project" value="UniProtKB-EC"/>
</dbReference>
<protein>
    <recommendedName>
        <fullName evidence="3">RING-type E3 ubiquitin transferase</fullName>
        <ecNumber evidence="3">2.3.2.27</ecNumber>
    </recommendedName>
</protein>
<dbReference type="SMART" id="SM00504">
    <property type="entry name" value="Ubox"/>
    <property type="match status" value="1"/>
</dbReference>
<dbReference type="PROSITE" id="PS51698">
    <property type="entry name" value="U_BOX"/>
    <property type="match status" value="1"/>
</dbReference>
<dbReference type="EC" id="2.3.2.27" evidence="3"/>
<dbReference type="InterPro" id="IPR055566">
    <property type="entry name" value="ARM_LIN"/>
</dbReference>
<comment type="pathway">
    <text evidence="2">Protein modification; protein ubiquitination.</text>
</comment>
<evidence type="ECO:0000256" key="2">
    <source>
        <dbReference type="ARBA" id="ARBA00004906"/>
    </source>
</evidence>
<name>A0A7J6FW48_CANSA</name>
<evidence type="ECO:0000256" key="4">
    <source>
        <dbReference type="ARBA" id="ARBA00022679"/>
    </source>
</evidence>
<evidence type="ECO:0000256" key="1">
    <source>
        <dbReference type="ARBA" id="ARBA00000900"/>
    </source>
</evidence>
<dbReference type="InterPro" id="IPR056512">
    <property type="entry name" value="LIN_N"/>
</dbReference>
<dbReference type="InterPro" id="IPR016024">
    <property type="entry name" value="ARM-type_fold"/>
</dbReference>
<dbReference type="Pfam" id="PF04564">
    <property type="entry name" value="U-box"/>
    <property type="match status" value="1"/>
</dbReference>
<sequence>MAASLEDLLVEDGFKGRKSFSRSRTSFRSEKSPSMPTYHVQQQVKKDFVRTTQRSRSDVARYSYNKRVESPRIDGVRARDNLVGRFGARESITSHSNNEIVEVQDEDEDEENDIFSDEVKGKKVFEKVQSKKLSYEKVALDEVAIQAMVSILSGYIKRFLKEKEFRVMIRGSCLSILDFLERKRGETESRVISTLEEAIDTIEKSVEESSMSTKDMKKVVMQLSVLVGMNTNDNIKKVLSSCAHLYLSVIYKFQKKDRVAAKHVLQVFCDSPSHARTELLPELWDYLFSPHLSHLKIWYNQEANSLLDTQEKPRKLKLLDKMYNELVDSGTYQFAIYYKDWLTEGVETTPVPSILAPVLVSESRKGNSSEMSSSPNSNPFSPQPMVSKTLYNAMFRRASKAVSEDLEIENSDDSPVVKHTLTEVKFYGDVVEEKSSSSLPSIPEDFICPLTRRIFENPTSLETGHTFEQKAIKAWFDQGNKTCPTTGKVLECNEVPSTNLILKRVIESWKTQHCRHLFALASQVIENSGTKQEIETTLLILEQLFTNFGEEERTNNAKRLISIGGLQFLMHQLEYGSLETKTCLIKLLSCCIEVESRCRNQIARDISKKCLLELLHCKDIKARESAVLLIIELICLKRYVFKARLLKWLGMWFALTTKKDVIEFLSGLENENGGLEDTMHIILLYLHISPPFQRPLVAVVLLYLDLLVEPSSKYSIYREEAVDALTNALDHSLADEKIRENCCRALLMLGGQFSSSGKLMTETWILNQAGYFKGNQPENDEDNSLVDDTYCVEDEEEKNEEWLGKMCTSLVGNGRRSFLEGISKCVVRSKDMEELVLVRVCLITVTWLSFSLSSSISNSELQISAFSLLISILKQTLENGLKIEHKILASSSLLSFTKIPECRVLLMSMAENITGPLPSLAEETWTAKMLYAIIS</sequence>
<accession>A0A7J6FW48</accession>
<keyword evidence="8" id="KW-1185">Reference proteome</keyword>
<dbReference type="InterPro" id="IPR011989">
    <property type="entry name" value="ARM-like"/>
</dbReference>
<comment type="caution">
    <text evidence="7">The sequence shown here is derived from an EMBL/GenBank/DDBJ whole genome shotgun (WGS) entry which is preliminary data.</text>
</comment>
<dbReference type="InterPro" id="IPR003613">
    <property type="entry name" value="Ubox_domain"/>
</dbReference>
<feature type="domain" description="U-box" evidence="6">
    <location>
        <begin position="441"/>
        <end position="516"/>
    </location>
</feature>
<dbReference type="Gene3D" id="1.25.10.10">
    <property type="entry name" value="Leucine-rich Repeat Variant"/>
    <property type="match status" value="1"/>
</dbReference>
<dbReference type="CDD" id="cd16664">
    <property type="entry name" value="RING-Ubox_PUB"/>
    <property type="match status" value="1"/>
</dbReference>
<feature type="non-terminal residue" evidence="7">
    <location>
        <position position="1"/>
    </location>
</feature>
<dbReference type="Gene3D" id="3.30.40.10">
    <property type="entry name" value="Zinc/RING finger domain, C3HC4 (zinc finger)"/>
    <property type="match status" value="1"/>
</dbReference>
<dbReference type="InterPro" id="IPR045210">
    <property type="entry name" value="RING-Ubox_PUB"/>
</dbReference>
<evidence type="ECO:0000313" key="8">
    <source>
        <dbReference type="Proteomes" id="UP000583929"/>
    </source>
</evidence>
<dbReference type="GO" id="GO:0016567">
    <property type="term" value="P:protein ubiquitination"/>
    <property type="evidence" value="ECO:0007669"/>
    <property type="project" value="UniProtKB-UniPathway"/>
</dbReference>
<dbReference type="Pfam" id="PF23568">
    <property type="entry name" value="ARM_LIN"/>
    <property type="match status" value="1"/>
</dbReference>
<gene>
    <name evidence="7" type="ORF">G4B88_004717</name>
</gene>
<dbReference type="InterPro" id="IPR013083">
    <property type="entry name" value="Znf_RING/FYVE/PHD"/>
</dbReference>
<dbReference type="AlphaFoldDB" id="A0A7J6FW48"/>
<evidence type="ECO:0000256" key="3">
    <source>
        <dbReference type="ARBA" id="ARBA00012483"/>
    </source>
</evidence>
<dbReference type="PANTHER" id="PTHR35549">
    <property type="entry name" value="OS04G0584500 PROTEIN"/>
    <property type="match status" value="1"/>
</dbReference>
<evidence type="ECO:0000313" key="7">
    <source>
        <dbReference type="EMBL" id="KAF4374966.1"/>
    </source>
</evidence>
<organism evidence="7 8">
    <name type="scientific">Cannabis sativa</name>
    <name type="common">Hemp</name>
    <name type="synonym">Marijuana</name>
    <dbReference type="NCBI Taxonomy" id="3483"/>
    <lineage>
        <taxon>Eukaryota</taxon>
        <taxon>Viridiplantae</taxon>
        <taxon>Streptophyta</taxon>
        <taxon>Embryophyta</taxon>
        <taxon>Tracheophyta</taxon>
        <taxon>Spermatophyta</taxon>
        <taxon>Magnoliopsida</taxon>
        <taxon>eudicotyledons</taxon>
        <taxon>Gunneridae</taxon>
        <taxon>Pentapetalae</taxon>
        <taxon>rosids</taxon>
        <taxon>fabids</taxon>
        <taxon>Rosales</taxon>
        <taxon>Cannabaceae</taxon>
        <taxon>Cannabis</taxon>
    </lineage>
</organism>
<keyword evidence="4" id="KW-0808">Transferase</keyword>
<dbReference type="SUPFAM" id="SSF48371">
    <property type="entry name" value="ARM repeat"/>
    <property type="match status" value="1"/>
</dbReference>
<dbReference type="Pfam" id="PF23628">
    <property type="entry name" value="ARM_LIN_C"/>
    <property type="match status" value="2"/>
</dbReference>
<dbReference type="Proteomes" id="UP000583929">
    <property type="component" value="Unassembled WGS sequence"/>
</dbReference>
<evidence type="ECO:0000256" key="5">
    <source>
        <dbReference type="SAM" id="MobiDB-lite"/>
    </source>
</evidence>
<dbReference type="PANTHER" id="PTHR35549:SF1">
    <property type="entry name" value="OS04G0584500 PROTEIN"/>
    <property type="match status" value="1"/>
</dbReference>